<proteinExistence type="predicted"/>
<evidence type="ECO:0000259" key="2">
    <source>
        <dbReference type="Pfam" id="PF01648"/>
    </source>
</evidence>
<evidence type="ECO:0000313" key="3">
    <source>
        <dbReference type="EMBL" id="PMQ18753.1"/>
    </source>
</evidence>
<dbReference type="Proteomes" id="UP000235739">
    <property type="component" value="Unassembled WGS sequence"/>
</dbReference>
<gene>
    <name evidence="3" type="ORF">CIK84_18425</name>
</gene>
<protein>
    <recommendedName>
        <fullName evidence="2">4'-phosphopantetheinyl transferase domain-containing protein</fullName>
    </recommendedName>
</protein>
<dbReference type="InterPro" id="IPR037143">
    <property type="entry name" value="4-PPantetheinyl_Trfase_dom_sf"/>
</dbReference>
<comment type="caution">
    <text evidence="3">The sequence shown here is derived from an EMBL/GenBank/DDBJ whole genome shotgun (WGS) entry which is preliminary data.</text>
</comment>
<evidence type="ECO:0000256" key="1">
    <source>
        <dbReference type="ARBA" id="ARBA00022679"/>
    </source>
</evidence>
<dbReference type="Gene3D" id="3.90.470.20">
    <property type="entry name" value="4'-phosphopantetheinyl transferase domain"/>
    <property type="match status" value="1"/>
</dbReference>
<keyword evidence="1" id="KW-0808">Transferase</keyword>
<dbReference type="GO" id="GO:0008897">
    <property type="term" value="F:holo-[acyl-carrier-protein] synthase activity"/>
    <property type="evidence" value="ECO:0007669"/>
    <property type="project" value="InterPro"/>
</dbReference>
<sequence>MEPADHPRPSPQPLAYLSYLTATVDDVRDKVAELGGYTRLLGPEASKAGTFKDPADAAALLASRALLRLLLARELNAEPLATRGLEITRHCPGCGVADHGQPRHRRRAVSLSRTRELVMAAVAPAGVLLGVDVERGPALSAKGIFPGFDDAVLAPGERAAVAAAARPDALRLALFSAKEALLKAAGVGLTIEPASFLVSADPLGPPAGWTPVHTPGVDSGPVYLQPVDAGAGHVASLACTAPLMVERLDIGKLPGQ</sequence>
<dbReference type="Pfam" id="PF01648">
    <property type="entry name" value="ACPS"/>
    <property type="match status" value="1"/>
</dbReference>
<accession>A0A2N7RXY4</accession>
<dbReference type="AlphaFoldDB" id="A0A2N7RXY4"/>
<dbReference type="InterPro" id="IPR008278">
    <property type="entry name" value="4-PPantetheinyl_Trfase_dom"/>
</dbReference>
<reference evidence="3 4" key="1">
    <citation type="journal article" date="2017" name="Elife">
        <title>Extensive horizontal gene transfer in cheese-associated bacteria.</title>
        <authorList>
            <person name="Bonham K.S."/>
            <person name="Wolfe B.E."/>
            <person name="Dutton R.J."/>
        </authorList>
    </citation>
    <scope>NUCLEOTIDE SEQUENCE [LARGE SCALE GENOMIC DNA]</scope>
    <source>
        <strain evidence="3 4">JB182</strain>
    </source>
</reference>
<dbReference type="RefSeq" id="WP_102599286.1">
    <property type="nucleotide sequence ID" value="NZ_JBQDIL010000008.1"/>
</dbReference>
<dbReference type="SUPFAM" id="SSF56214">
    <property type="entry name" value="4'-phosphopantetheinyl transferase"/>
    <property type="match status" value="1"/>
</dbReference>
<feature type="domain" description="4'-phosphopantetheinyl transferase" evidence="2">
    <location>
        <begin position="129"/>
        <end position="206"/>
    </location>
</feature>
<dbReference type="GO" id="GO:0000287">
    <property type="term" value="F:magnesium ion binding"/>
    <property type="evidence" value="ECO:0007669"/>
    <property type="project" value="InterPro"/>
</dbReference>
<dbReference type="EMBL" id="PNQX01000004">
    <property type="protein sequence ID" value="PMQ18753.1"/>
    <property type="molecule type" value="Genomic_DNA"/>
</dbReference>
<organism evidence="3 4">
    <name type="scientific">Glutamicibacter arilaitensis</name>
    <dbReference type="NCBI Taxonomy" id="256701"/>
    <lineage>
        <taxon>Bacteria</taxon>
        <taxon>Bacillati</taxon>
        <taxon>Actinomycetota</taxon>
        <taxon>Actinomycetes</taxon>
        <taxon>Micrococcales</taxon>
        <taxon>Micrococcaceae</taxon>
        <taxon>Glutamicibacter</taxon>
    </lineage>
</organism>
<name>A0A2N7RXY4_9MICC</name>
<evidence type="ECO:0000313" key="4">
    <source>
        <dbReference type="Proteomes" id="UP000235739"/>
    </source>
</evidence>